<keyword evidence="6 9" id="KW-0067">ATP-binding</keyword>
<reference evidence="12" key="1">
    <citation type="submission" date="2018-11" db="EMBL/GenBank/DDBJ databases">
        <title>Complete genome sequence of Paenibacillus sp. ML311-T8.</title>
        <authorList>
            <person name="Nam Y.-D."/>
            <person name="Kang J."/>
            <person name="Chung W.-H."/>
            <person name="Park Y.S."/>
        </authorList>
    </citation>
    <scope>NUCLEOTIDE SEQUENCE [LARGE SCALE GENOMIC DNA]</scope>
    <source>
        <strain evidence="12">ML311-T8</strain>
    </source>
</reference>
<dbReference type="KEGG" id="ppsc:EHS13_18235"/>
<dbReference type="InterPro" id="IPR000719">
    <property type="entry name" value="Prot_kinase_dom"/>
</dbReference>
<evidence type="ECO:0000256" key="9">
    <source>
        <dbReference type="PROSITE-ProRule" id="PRU10141"/>
    </source>
</evidence>
<evidence type="ECO:0000256" key="6">
    <source>
        <dbReference type="ARBA" id="ARBA00022840"/>
    </source>
</evidence>
<feature type="domain" description="Protein kinase" evidence="10">
    <location>
        <begin position="24"/>
        <end position="272"/>
    </location>
</feature>
<feature type="binding site" evidence="9">
    <location>
        <position position="54"/>
    </location>
    <ligand>
        <name>ATP</name>
        <dbReference type="ChEBI" id="CHEBI:30616"/>
    </ligand>
</feature>
<dbReference type="InterPro" id="IPR027417">
    <property type="entry name" value="P-loop_NTPase"/>
</dbReference>
<dbReference type="InterPro" id="IPR011009">
    <property type="entry name" value="Kinase-like_dom_sf"/>
</dbReference>
<evidence type="ECO:0000256" key="4">
    <source>
        <dbReference type="ARBA" id="ARBA00022741"/>
    </source>
</evidence>
<dbReference type="CDD" id="cd14014">
    <property type="entry name" value="STKc_PknB_like"/>
    <property type="match status" value="1"/>
</dbReference>
<evidence type="ECO:0000259" key="10">
    <source>
        <dbReference type="PROSITE" id="PS50011"/>
    </source>
</evidence>
<keyword evidence="4 9" id="KW-0547">Nucleotide-binding</keyword>
<dbReference type="PANTHER" id="PTHR24363:SF0">
    <property type="entry name" value="SERINE_THREONINE KINASE LIKE DOMAIN CONTAINING 1"/>
    <property type="match status" value="1"/>
</dbReference>
<dbReference type="PROSITE" id="PS00107">
    <property type="entry name" value="PROTEIN_KINASE_ATP"/>
    <property type="match status" value="1"/>
</dbReference>
<comment type="catalytic activity">
    <reaction evidence="7">
        <text>L-threonyl-[protein] + ATP = O-phospho-L-threonyl-[protein] + ADP + H(+)</text>
        <dbReference type="Rhea" id="RHEA:46608"/>
        <dbReference type="Rhea" id="RHEA-COMP:11060"/>
        <dbReference type="Rhea" id="RHEA-COMP:11605"/>
        <dbReference type="ChEBI" id="CHEBI:15378"/>
        <dbReference type="ChEBI" id="CHEBI:30013"/>
        <dbReference type="ChEBI" id="CHEBI:30616"/>
        <dbReference type="ChEBI" id="CHEBI:61977"/>
        <dbReference type="ChEBI" id="CHEBI:456216"/>
        <dbReference type="EC" id="2.7.11.1"/>
    </reaction>
</comment>
<evidence type="ECO:0000256" key="8">
    <source>
        <dbReference type="ARBA" id="ARBA00048679"/>
    </source>
</evidence>
<protein>
    <recommendedName>
        <fullName evidence="1">non-specific serine/threonine protein kinase</fullName>
        <ecNumber evidence="1">2.7.11.1</ecNumber>
    </recommendedName>
</protein>
<dbReference type="GO" id="GO:0005524">
    <property type="term" value="F:ATP binding"/>
    <property type="evidence" value="ECO:0007669"/>
    <property type="project" value="UniProtKB-UniRule"/>
</dbReference>
<dbReference type="GO" id="GO:0004674">
    <property type="term" value="F:protein serine/threonine kinase activity"/>
    <property type="evidence" value="ECO:0007669"/>
    <property type="project" value="UniProtKB-KW"/>
</dbReference>
<dbReference type="EC" id="2.7.11.1" evidence="1"/>
<evidence type="ECO:0000313" key="12">
    <source>
        <dbReference type="Proteomes" id="UP000426246"/>
    </source>
</evidence>
<keyword evidence="5" id="KW-0418">Kinase</keyword>
<dbReference type="SMART" id="SM00220">
    <property type="entry name" value="S_TKc"/>
    <property type="match status" value="1"/>
</dbReference>
<dbReference type="Pfam" id="PF00069">
    <property type="entry name" value="Pkinase"/>
    <property type="match status" value="1"/>
</dbReference>
<gene>
    <name evidence="11" type="ORF">EHS13_18235</name>
</gene>
<organism evidence="11 12">
    <name type="scientific">Paenibacillus psychroresistens</name>
    <dbReference type="NCBI Taxonomy" id="1778678"/>
    <lineage>
        <taxon>Bacteria</taxon>
        <taxon>Bacillati</taxon>
        <taxon>Bacillota</taxon>
        <taxon>Bacilli</taxon>
        <taxon>Bacillales</taxon>
        <taxon>Paenibacillaceae</taxon>
        <taxon>Paenibacillus</taxon>
    </lineage>
</organism>
<evidence type="ECO:0000256" key="7">
    <source>
        <dbReference type="ARBA" id="ARBA00047899"/>
    </source>
</evidence>
<accession>A0A6B8RMT8</accession>
<dbReference type="SUPFAM" id="SSF56112">
    <property type="entry name" value="Protein kinase-like (PK-like)"/>
    <property type="match status" value="1"/>
</dbReference>
<keyword evidence="3" id="KW-0808">Transferase</keyword>
<proteinExistence type="predicted"/>
<keyword evidence="12" id="KW-1185">Reference proteome</keyword>
<keyword evidence="2" id="KW-0723">Serine/threonine-protein kinase</keyword>
<dbReference type="PANTHER" id="PTHR24363">
    <property type="entry name" value="SERINE/THREONINE PROTEIN KINASE"/>
    <property type="match status" value="1"/>
</dbReference>
<comment type="catalytic activity">
    <reaction evidence="8">
        <text>L-seryl-[protein] + ATP = O-phospho-L-seryl-[protein] + ADP + H(+)</text>
        <dbReference type="Rhea" id="RHEA:17989"/>
        <dbReference type="Rhea" id="RHEA-COMP:9863"/>
        <dbReference type="Rhea" id="RHEA-COMP:11604"/>
        <dbReference type="ChEBI" id="CHEBI:15378"/>
        <dbReference type="ChEBI" id="CHEBI:29999"/>
        <dbReference type="ChEBI" id="CHEBI:30616"/>
        <dbReference type="ChEBI" id="CHEBI:83421"/>
        <dbReference type="ChEBI" id="CHEBI:456216"/>
        <dbReference type="EC" id="2.7.11.1"/>
    </reaction>
</comment>
<dbReference type="AlphaFoldDB" id="A0A6B8RMT8"/>
<evidence type="ECO:0000256" key="1">
    <source>
        <dbReference type="ARBA" id="ARBA00012513"/>
    </source>
</evidence>
<evidence type="ECO:0000256" key="2">
    <source>
        <dbReference type="ARBA" id="ARBA00022527"/>
    </source>
</evidence>
<dbReference type="Proteomes" id="UP000426246">
    <property type="component" value="Chromosome"/>
</dbReference>
<sequence>MKEGIHLTLYRSQLKIGALFENRYSIISRLGEGGMGAVFLANDHKLAGKQWAIKESLWHASQPQGFADEAAMLVKLNHPFLPKIIDFYPPDSQGFSYLVMDYINGQTLQNLFEARKSLTVELVIRYAKQLCQVFDYLHKFKPKSIIFRDLKPSNVMIDQQNNVCLIDFGIARSYTFERSSDTVQLGTVGFAAPEQYELQQTDARSDLYTLGALLFYLLNNGQHYSFQAKQLQKLTERIPEKLIWIITKLLKINPDERFQEASHVLAELEQIYEVSPVELPPKKVVNYPLSSIPRKLIIVGSLYPGAGSTFVSLALARVLNHYAVPHALVESVHNQPELFTLFYGEKHAPQGYRYSADKVYSATGEKSPIWNKDYTELHPLPPNGFNQAWNKELSYKLLYFIDQPVVIIDVSHHWEDPTVMELCRQANEILVVAAPSLAKLNSPRVHTQVEIIKELQDAGLSIHCVANRVIAFPAQKEWLSTLPFRTMCVMPEFDYASILLSEWGGKLFADQEESIQIITKCMKSLCTKIVPLDFQAPSKYIKKHALTRWFK</sequence>
<dbReference type="Gene3D" id="3.30.200.20">
    <property type="entry name" value="Phosphorylase Kinase, domain 1"/>
    <property type="match status" value="1"/>
</dbReference>
<dbReference type="InterPro" id="IPR017441">
    <property type="entry name" value="Protein_kinase_ATP_BS"/>
</dbReference>
<dbReference type="PROSITE" id="PS50011">
    <property type="entry name" value="PROTEIN_KINASE_DOM"/>
    <property type="match status" value="1"/>
</dbReference>
<dbReference type="Gene3D" id="1.10.510.10">
    <property type="entry name" value="Transferase(Phosphotransferase) domain 1"/>
    <property type="match status" value="1"/>
</dbReference>
<dbReference type="EMBL" id="CP034235">
    <property type="protein sequence ID" value="QGQ96678.1"/>
    <property type="molecule type" value="Genomic_DNA"/>
</dbReference>
<dbReference type="SUPFAM" id="SSF52540">
    <property type="entry name" value="P-loop containing nucleoside triphosphate hydrolases"/>
    <property type="match status" value="1"/>
</dbReference>
<evidence type="ECO:0000256" key="3">
    <source>
        <dbReference type="ARBA" id="ARBA00022679"/>
    </source>
</evidence>
<evidence type="ECO:0000256" key="5">
    <source>
        <dbReference type="ARBA" id="ARBA00022777"/>
    </source>
</evidence>
<name>A0A6B8RMT8_9BACL</name>
<evidence type="ECO:0000313" key="11">
    <source>
        <dbReference type="EMBL" id="QGQ96678.1"/>
    </source>
</evidence>